<comment type="caution">
    <text evidence="1">The sequence shown here is derived from an EMBL/GenBank/DDBJ whole genome shotgun (WGS) entry which is preliminary data.</text>
</comment>
<evidence type="ECO:0000313" key="2">
    <source>
        <dbReference type="Proteomes" id="UP000712947"/>
    </source>
</evidence>
<dbReference type="Proteomes" id="UP000712947">
    <property type="component" value="Unassembled WGS sequence"/>
</dbReference>
<dbReference type="GO" id="GO:1990238">
    <property type="term" value="F:double-stranded DNA endonuclease activity"/>
    <property type="evidence" value="ECO:0007669"/>
    <property type="project" value="TreeGrafter"/>
</dbReference>
<sequence length="108" mass="12451">RRDVSELLKPMVTQISKGYMTKDQLISVIHYILQNGETAEPERFILDLVHYLPQYKEELMTIAQKLEQNGEKKATLKIACTMLANGLDRATVMKMTSLSEEELTQIRH</sequence>
<dbReference type="InterPro" id="IPR051699">
    <property type="entry name" value="Rpn/YhgA-like_nuclease"/>
</dbReference>
<accession>A0AA44CQI2</accession>
<proteinExistence type="predicted"/>
<dbReference type="PANTHER" id="PTHR34611:SF4">
    <property type="entry name" value="RECOMBINATION-PROMOTING NUCLEASE PSLT051"/>
    <property type="match status" value="1"/>
</dbReference>
<evidence type="ECO:0000313" key="1">
    <source>
        <dbReference type="EMBL" id="NIL24941.1"/>
    </source>
</evidence>
<dbReference type="AlphaFoldDB" id="A0AA44CQI2"/>
<name>A0AA44CQI2_YERMO</name>
<dbReference type="GO" id="GO:0006310">
    <property type="term" value="P:DNA recombination"/>
    <property type="evidence" value="ECO:0007669"/>
    <property type="project" value="TreeGrafter"/>
</dbReference>
<gene>
    <name evidence="1" type="ORF">HB991_20855</name>
</gene>
<protein>
    <submittedName>
        <fullName evidence="1">Rpn family recombination-promoting nuclease/putative transposase</fullName>
    </submittedName>
</protein>
<dbReference type="PANTHER" id="PTHR34611">
    <property type="match status" value="1"/>
</dbReference>
<organism evidence="1 2">
    <name type="scientific">Yersinia mollaretii</name>
    <dbReference type="NCBI Taxonomy" id="33060"/>
    <lineage>
        <taxon>Bacteria</taxon>
        <taxon>Pseudomonadati</taxon>
        <taxon>Pseudomonadota</taxon>
        <taxon>Gammaproteobacteria</taxon>
        <taxon>Enterobacterales</taxon>
        <taxon>Yersiniaceae</taxon>
        <taxon>Yersinia</taxon>
    </lineage>
</organism>
<dbReference type="EMBL" id="JAASAI010000048">
    <property type="protein sequence ID" value="NIL24941.1"/>
    <property type="molecule type" value="Genomic_DNA"/>
</dbReference>
<feature type="non-terminal residue" evidence="1">
    <location>
        <position position="1"/>
    </location>
</feature>
<reference evidence="1" key="1">
    <citation type="submission" date="2020-03" db="EMBL/GenBank/DDBJ databases">
        <authorList>
            <person name="Kislichkina A."/>
            <person name="Dentovskaya S."/>
            <person name="Shaikhutdinov R."/>
            <person name="Ivanov S."/>
            <person name="Sizova A."/>
            <person name="Solomentsev V."/>
            <person name="Bogun A."/>
        </authorList>
    </citation>
    <scope>NUCLEOTIDE SEQUENCE</scope>
    <source>
        <strain evidence="1">SCPM-O-B-7610</strain>
    </source>
</reference>